<dbReference type="AlphaFoldDB" id="A0ABD6A910"/>
<proteinExistence type="predicted"/>
<dbReference type="GeneID" id="79316447"/>
<dbReference type="EMBL" id="JBHTBF010000002">
    <property type="protein sequence ID" value="MFC7316900.1"/>
    <property type="molecule type" value="Genomic_DNA"/>
</dbReference>
<dbReference type="Pfam" id="PF19095">
    <property type="entry name" value="DUF5783"/>
    <property type="match status" value="1"/>
</dbReference>
<gene>
    <name evidence="1" type="ORF">ACFQPE_08845</name>
</gene>
<dbReference type="RefSeq" id="WP_276303841.1">
    <property type="nucleotide sequence ID" value="NZ_CP119992.1"/>
</dbReference>
<comment type="caution">
    <text evidence="1">The sequence shown here is derived from an EMBL/GenBank/DDBJ whole genome shotgun (WGS) entry which is preliminary data.</text>
</comment>
<accession>A0ABD6A910</accession>
<sequence>MAEFDPERFEDKYVHYMTELQDAYRRAFDVMNEEYDSTLVHAIDQQILNESEPFYRDGEFRIELPPNPHDRLHGVVVEPDRLDAVLDRYVEELRAQLRRVFGLQER</sequence>
<protein>
    <submittedName>
        <fullName evidence="1">DUF5783 family protein</fullName>
    </submittedName>
</protein>
<evidence type="ECO:0000313" key="1">
    <source>
        <dbReference type="EMBL" id="MFC7316900.1"/>
    </source>
</evidence>
<reference evidence="1 2" key="1">
    <citation type="journal article" date="2019" name="Int. J. Syst. Evol. Microbiol.">
        <title>The Global Catalogue of Microorganisms (GCM) 10K type strain sequencing project: providing services to taxonomists for standard genome sequencing and annotation.</title>
        <authorList>
            <consortium name="The Broad Institute Genomics Platform"/>
            <consortium name="The Broad Institute Genome Sequencing Center for Infectious Disease"/>
            <person name="Wu L."/>
            <person name="Ma J."/>
        </authorList>
    </citation>
    <scope>NUCLEOTIDE SEQUENCE [LARGE SCALE GENOMIC DNA]</scope>
    <source>
        <strain evidence="1 2">PSR21</strain>
    </source>
</reference>
<organism evidence="1 2">
    <name type="scientific">Halomarina halobia</name>
    <dbReference type="NCBI Taxonomy" id="3033386"/>
    <lineage>
        <taxon>Archaea</taxon>
        <taxon>Methanobacteriati</taxon>
        <taxon>Methanobacteriota</taxon>
        <taxon>Stenosarchaea group</taxon>
        <taxon>Halobacteria</taxon>
        <taxon>Halobacteriales</taxon>
        <taxon>Natronomonadaceae</taxon>
        <taxon>Halomarina</taxon>
    </lineage>
</organism>
<dbReference type="InterPro" id="IPR043952">
    <property type="entry name" value="DUF5783"/>
</dbReference>
<keyword evidence="2" id="KW-1185">Reference proteome</keyword>
<name>A0ABD6A910_9EURY</name>
<dbReference type="Proteomes" id="UP001596547">
    <property type="component" value="Unassembled WGS sequence"/>
</dbReference>
<evidence type="ECO:0000313" key="2">
    <source>
        <dbReference type="Proteomes" id="UP001596547"/>
    </source>
</evidence>